<gene>
    <name evidence="2" type="ORF">FQY83_12925</name>
</gene>
<proteinExistence type="predicted"/>
<feature type="region of interest" description="Disordered" evidence="1">
    <location>
        <begin position="40"/>
        <end position="74"/>
    </location>
</feature>
<dbReference type="AlphaFoldDB" id="A0A5C5U150"/>
<organism evidence="2 3">
    <name type="scientific">Luteimonas marina</name>
    <dbReference type="NCBI Taxonomy" id="488485"/>
    <lineage>
        <taxon>Bacteria</taxon>
        <taxon>Pseudomonadati</taxon>
        <taxon>Pseudomonadota</taxon>
        <taxon>Gammaproteobacteria</taxon>
        <taxon>Lysobacterales</taxon>
        <taxon>Lysobacteraceae</taxon>
        <taxon>Luteimonas</taxon>
    </lineage>
</organism>
<protein>
    <submittedName>
        <fullName evidence="2">Uncharacterized protein</fullName>
    </submittedName>
</protein>
<sequence>MNGLPNTAACLCVAVLALSPLLGGCQRAGNPIAEAAIQRATEHQGGTAQDTGQHAARGDGRASPQSRESLTLPEGFPEDVYLPRAYAVNSVMDLQDVSVLSLRAPGKVASLYSDARDAMRTQGWKQTLAAQHSVDTAMLAFEKDSDAGRRSATLSFNRNNGDEHVIVGVQLRALQSQ</sequence>
<dbReference type="OrthoDB" id="5975962at2"/>
<dbReference type="Proteomes" id="UP000319980">
    <property type="component" value="Unassembled WGS sequence"/>
</dbReference>
<evidence type="ECO:0000313" key="3">
    <source>
        <dbReference type="Proteomes" id="UP000319980"/>
    </source>
</evidence>
<comment type="caution">
    <text evidence="2">The sequence shown here is derived from an EMBL/GenBank/DDBJ whole genome shotgun (WGS) entry which is preliminary data.</text>
</comment>
<evidence type="ECO:0000313" key="2">
    <source>
        <dbReference type="EMBL" id="TWT19255.1"/>
    </source>
</evidence>
<dbReference type="EMBL" id="VOHK01000005">
    <property type="protein sequence ID" value="TWT19255.1"/>
    <property type="molecule type" value="Genomic_DNA"/>
</dbReference>
<dbReference type="RefSeq" id="WP_158636503.1">
    <property type="nucleotide sequence ID" value="NZ_VOHK01000005.1"/>
</dbReference>
<name>A0A5C5U150_9GAMM</name>
<keyword evidence="3" id="KW-1185">Reference proteome</keyword>
<reference evidence="2 3" key="1">
    <citation type="journal article" date="2008" name="Int. J. Syst. Evol. Microbiol.">
        <title>Luteimonas marina sp. nov., isolated from seawater.</title>
        <authorList>
            <person name="Baik K.S."/>
            <person name="Park S.C."/>
            <person name="Kim M.S."/>
            <person name="Kim E.M."/>
            <person name="Park C."/>
            <person name="Chun J."/>
            <person name="Seong C.N."/>
        </authorList>
    </citation>
    <scope>NUCLEOTIDE SEQUENCE [LARGE SCALE GENOMIC DNA]</scope>
    <source>
        <strain evidence="2 3">FR1330</strain>
    </source>
</reference>
<accession>A0A5C5U150</accession>
<evidence type="ECO:0000256" key="1">
    <source>
        <dbReference type="SAM" id="MobiDB-lite"/>
    </source>
</evidence>